<dbReference type="Proteomes" id="UP001144372">
    <property type="component" value="Unassembled WGS sequence"/>
</dbReference>
<accession>A0A9W6D3L1</accession>
<keyword evidence="1" id="KW-0472">Membrane</keyword>
<protein>
    <submittedName>
        <fullName evidence="2">Uncharacterized protein</fullName>
    </submittedName>
</protein>
<keyword evidence="1" id="KW-0812">Transmembrane</keyword>
<proteinExistence type="predicted"/>
<evidence type="ECO:0000256" key="1">
    <source>
        <dbReference type="SAM" id="Phobius"/>
    </source>
</evidence>
<organism evidence="2 3">
    <name type="scientific">Desulforhabdus amnigena</name>
    <dbReference type="NCBI Taxonomy" id="40218"/>
    <lineage>
        <taxon>Bacteria</taxon>
        <taxon>Pseudomonadati</taxon>
        <taxon>Thermodesulfobacteriota</taxon>
        <taxon>Syntrophobacteria</taxon>
        <taxon>Syntrophobacterales</taxon>
        <taxon>Syntrophobacteraceae</taxon>
        <taxon>Desulforhabdus</taxon>
    </lineage>
</organism>
<evidence type="ECO:0000313" key="2">
    <source>
        <dbReference type="EMBL" id="GLI33567.1"/>
    </source>
</evidence>
<dbReference type="AlphaFoldDB" id="A0A9W6D3L1"/>
<keyword evidence="1" id="KW-1133">Transmembrane helix</keyword>
<sequence length="241" mass="27557">MKDEAFERILPQASTEGRHLDEEFVGIQGEETSNERFSLEIDEPSEDEEDSVSIELDPYFTPDLSGESSSECESSLEPASSSHEVGLKRPVFVWKILFVWLVAFLVIGLAIACVVFLRSKGLAKSKRVASDGANIIRYPIPVPLYVENLEFFFLAQSKEERDLVSIELELTLEGRESYIFFSHGNVLLRDVIYKFLLAQAPVRNTYKYWENILQNALADHLKNTLPQCRIRLIKIIKLDRL</sequence>
<dbReference type="EMBL" id="BSDR01000001">
    <property type="protein sequence ID" value="GLI33567.1"/>
    <property type="molecule type" value="Genomic_DNA"/>
</dbReference>
<dbReference type="RefSeq" id="WP_281792636.1">
    <property type="nucleotide sequence ID" value="NZ_BSDR01000001.1"/>
</dbReference>
<comment type="caution">
    <text evidence="2">The sequence shown here is derived from an EMBL/GenBank/DDBJ whole genome shotgun (WGS) entry which is preliminary data.</text>
</comment>
<evidence type="ECO:0000313" key="3">
    <source>
        <dbReference type="Proteomes" id="UP001144372"/>
    </source>
</evidence>
<keyword evidence="3" id="KW-1185">Reference proteome</keyword>
<reference evidence="2" key="1">
    <citation type="submission" date="2022-12" db="EMBL/GenBank/DDBJ databases">
        <title>Reference genome sequencing for broad-spectrum identification of bacterial and archaeal isolates by mass spectrometry.</title>
        <authorList>
            <person name="Sekiguchi Y."/>
            <person name="Tourlousse D.M."/>
        </authorList>
    </citation>
    <scope>NUCLEOTIDE SEQUENCE</scope>
    <source>
        <strain evidence="2">ASRB1</strain>
    </source>
</reference>
<name>A0A9W6D3L1_9BACT</name>
<feature type="transmembrane region" description="Helical" evidence="1">
    <location>
        <begin position="92"/>
        <end position="117"/>
    </location>
</feature>
<gene>
    <name evidence="2" type="ORF">DAMNIGENAA_10000</name>
</gene>